<dbReference type="InterPro" id="IPR025401">
    <property type="entry name" value="DUF4374"/>
</dbReference>
<protein>
    <submittedName>
        <fullName evidence="1">DUF4374 domain-containing protein</fullName>
    </submittedName>
</protein>
<proteinExistence type="predicted"/>
<gene>
    <name evidence="1" type="ORF">RBU60_09685</name>
</gene>
<dbReference type="Pfam" id="PF14298">
    <property type="entry name" value="DUF4374"/>
    <property type="match status" value="1"/>
</dbReference>
<accession>A0ABU1A2I4</accession>
<organism evidence="1 2">
    <name type="scientific">Mesonia profundi</name>
    <dbReference type="NCBI Taxonomy" id="3070998"/>
    <lineage>
        <taxon>Bacteria</taxon>
        <taxon>Pseudomonadati</taxon>
        <taxon>Bacteroidota</taxon>
        <taxon>Flavobacteriia</taxon>
        <taxon>Flavobacteriales</taxon>
        <taxon>Flavobacteriaceae</taxon>
        <taxon>Mesonia</taxon>
    </lineage>
</organism>
<evidence type="ECO:0000313" key="1">
    <source>
        <dbReference type="EMBL" id="MDQ7917845.1"/>
    </source>
</evidence>
<keyword evidence="2" id="KW-1185">Reference proteome</keyword>
<dbReference type="RefSeq" id="WP_308864701.1">
    <property type="nucleotide sequence ID" value="NZ_JAVHUL010000024.1"/>
</dbReference>
<sequence length="409" mass="43449">MLVASVIVFASCSSDDDNTTTETTTPTTSKFVLGLGVTTSTETTNFVLGVDDLMTGTIDLQNQGILQDGYRDYATGGNTFYSIGGLGVTDVNAYTLATDGGLNVNNSLTFPLQLDGFEQINTTTMLGISVPQDQTANAAIQFYTIDIETNAIVNTGQVPFEGVNPDTANNRIFHTGMQISGNKLYQTFYLVNKDDFNTPNTDTQYVAIYNYPEFTLDRVISDNRFGPAGAFNTQSGVYTTENGDIFTVSNSNFGFTQATKEAGILKIPAGGTQFDPNYTFNTENVTNGGKIIHAIYAGDGKLFAAVSTKVLEGPDGSNGFGNVYSDTNLKLAIVDLNLKTITNVSSAPEFTGNGGRSFAAFKDGNSVYTAITDANGTTNIYRTDLNNATATKGAQVDASFVGGISKIAQ</sequence>
<dbReference type="Proteomes" id="UP001230915">
    <property type="component" value="Unassembled WGS sequence"/>
</dbReference>
<name>A0ABU1A2I4_9FLAO</name>
<evidence type="ECO:0000313" key="2">
    <source>
        <dbReference type="Proteomes" id="UP001230915"/>
    </source>
</evidence>
<dbReference type="EMBL" id="JAVHUL010000024">
    <property type="protein sequence ID" value="MDQ7917845.1"/>
    <property type="molecule type" value="Genomic_DNA"/>
</dbReference>
<reference evidence="1 2" key="1">
    <citation type="submission" date="2023-08" db="EMBL/GenBank/DDBJ databases">
        <title>Mesonia sp. MT50, isolated from deep-sea sediment of the Mariana Trench.</title>
        <authorList>
            <person name="Fu H."/>
        </authorList>
    </citation>
    <scope>NUCLEOTIDE SEQUENCE [LARGE SCALE GENOMIC DNA]</scope>
    <source>
        <strain evidence="1 2">MT50</strain>
    </source>
</reference>
<comment type="caution">
    <text evidence="1">The sequence shown here is derived from an EMBL/GenBank/DDBJ whole genome shotgun (WGS) entry which is preliminary data.</text>
</comment>